<keyword evidence="3" id="KW-1185">Reference proteome</keyword>
<keyword evidence="1" id="KW-0472">Membrane</keyword>
<evidence type="ECO:0000256" key="1">
    <source>
        <dbReference type="SAM" id="Phobius"/>
    </source>
</evidence>
<feature type="transmembrane region" description="Helical" evidence="1">
    <location>
        <begin position="40"/>
        <end position="58"/>
    </location>
</feature>
<evidence type="ECO:0000313" key="3">
    <source>
        <dbReference type="Proteomes" id="UP001147830"/>
    </source>
</evidence>
<keyword evidence="1" id="KW-0812">Transmembrane</keyword>
<feature type="transmembrane region" description="Helical" evidence="1">
    <location>
        <begin position="102"/>
        <end position="121"/>
    </location>
</feature>
<keyword evidence="1" id="KW-1133">Transmembrane helix</keyword>
<protein>
    <submittedName>
        <fullName evidence="2">VanZ family protein</fullName>
    </submittedName>
</protein>
<name>A0A9X3AI22_9GAMM</name>
<organism evidence="2 3">
    <name type="scientific">Thalassolituus pacificus</name>
    <dbReference type="NCBI Taxonomy" id="2975440"/>
    <lineage>
        <taxon>Bacteria</taxon>
        <taxon>Pseudomonadati</taxon>
        <taxon>Pseudomonadota</taxon>
        <taxon>Gammaproteobacteria</taxon>
        <taxon>Oceanospirillales</taxon>
        <taxon>Oceanospirillaceae</taxon>
        <taxon>Thalassolituus</taxon>
    </lineage>
</organism>
<dbReference type="AlphaFoldDB" id="A0A9X3AI22"/>
<sequence length="127" mass="14214">MVPVFLLYGTLLVILSGCKSAGLFLPSIIALEHWFGGDKWMHFYLALVLSLLANFAAGRVIKLSWLPRILLVAAVLMVALILDEMHQYLVALRRFDLQDSVWGGVGVLAGAAFYSLWFFLADRWVSK</sequence>
<feature type="transmembrane region" description="Helical" evidence="1">
    <location>
        <begin position="65"/>
        <end position="82"/>
    </location>
</feature>
<dbReference type="RefSeq" id="WP_260976936.1">
    <property type="nucleotide sequence ID" value="NZ_JAOANI010000022.1"/>
</dbReference>
<dbReference type="NCBIfam" id="NF037970">
    <property type="entry name" value="vanZ_1"/>
    <property type="match status" value="1"/>
</dbReference>
<accession>A0A9X3AI22</accession>
<proteinExistence type="predicted"/>
<dbReference type="Proteomes" id="UP001147830">
    <property type="component" value="Unassembled WGS sequence"/>
</dbReference>
<evidence type="ECO:0000313" key="2">
    <source>
        <dbReference type="EMBL" id="MCT7360092.1"/>
    </source>
</evidence>
<reference evidence="2" key="1">
    <citation type="journal article" date="2022" name="Front. Microbiol.">
        <title>Genome-based taxonomic rearrangement of Oceanobacter-related bacteria including the description of Thalassolituus hydrocarbonoclasticus sp. nov. and Thalassolituus pacificus sp. nov. and emended description of the genus Thalassolituus.</title>
        <authorList>
            <person name="Dong C."/>
            <person name="Wei L."/>
            <person name="Wang J."/>
            <person name="Lai Q."/>
            <person name="Huang Z."/>
            <person name="Shao Z."/>
        </authorList>
    </citation>
    <scope>NUCLEOTIDE SEQUENCE</scope>
    <source>
        <strain evidence="2">59MF3M-4</strain>
    </source>
</reference>
<reference evidence="2" key="2">
    <citation type="submission" date="2022-08" db="EMBL/GenBank/DDBJ databases">
        <authorList>
            <person name="Dong C."/>
        </authorList>
    </citation>
    <scope>NUCLEOTIDE SEQUENCE</scope>
    <source>
        <strain evidence="2">59MF3M-4</strain>
    </source>
</reference>
<dbReference type="EMBL" id="JAOANI010000022">
    <property type="protein sequence ID" value="MCT7360092.1"/>
    <property type="molecule type" value="Genomic_DNA"/>
</dbReference>
<gene>
    <name evidence="2" type="ORF">NYR02_13810</name>
</gene>
<comment type="caution">
    <text evidence="2">The sequence shown here is derived from an EMBL/GenBank/DDBJ whole genome shotgun (WGS) entry which is preliminary data.</text>
</comment>